<dbReference type="RefSeq" id="WP_220168853.1">
    <property type="nucleotide sequence ID" value="NZ_JAIBOA010000017.1"/>
</dbReference>
<sequence>MSPARPKITDVQRRARLGRAHLLAASARVDGPEQVAERVLGLHATDPATVYLSAAARQRNPSAADLERALYDERTLVRMLCMRRTLFVVPAGLAPIVDASIGRPVAARERRMLLRDLSAQLGHGQDWLAAVEQQVLAVLADLGEATAAQLAGLVPALRTRLVRSPGKSYETRARITNRVLTLLAAEGRIRRGRPLGSWTSSRFRWTLAEPRPELPEADARAALAGRYLAAFGPATTRDVQWWTGWNLTDTRTAIAATGAMDVDLDHGPGHALPQHLDPAPEFEPWAALLPSLDPTAMGWRHRDWYLDHAHTGDLFDRNGNIGPTLWWNGRIIGGWAQRPDGRITTRLLAPDPGRDAQHAIDDAVQRLTAFLGPTRSRPSIRTPLERRLNA</sequence>
<dbReference type="InterPro" id="IPR009351">
    <property type="entry name" value="AlkZ-like"/>
</dbReference>
<keyword evidence="1" id="KW-0238">DNA-binding</keyword>
<gene>
    <name evidence="1" type="ORF">K1Y72_24750</name>
</gene>
<name>A0ABS7FYU2_9ACTN</name>
<dbReference type="Proteomes" id="UP000774570">
    <property type="component" value="Unassembled WGS sequence"/>
</dbReference>
<dbReference type="PANTHER" id="PTHR38479:SF2">
    <property type="entry name" value="WINGED HELIX DNA-BINDING DOMAIN-CONTAINING PROTEIN"/>
    <property type="match status" value="1"/>
</dbReference>
<dbReference type="Pfam" id="PF06224">
    <property type="entry name" value="AlkZ-like"/>
    <property type="match status" value="1"/>
</dbReference>
<keyword evidence="2" id="KW-1185">Reference proteome</keyword>
<dbReference type="GO" id="GO:0003677">
    <property type="term" value="F:DNA binding"/>
    <property type="evidence" value="ECO:0007669"/>
    <property type="project" value="UniProtKB-KW"/>
</dbReference>
<dbReference type="PANTHER" id="PTHR38479">
    <property type="entry name" value="LMO0824 PROTEIN"/>
    <property type="match status" value="1"/>
</dbReference>
<proteinExistence type="predicted"/>
<comment type="caution">
    <text evidence="1">The sequence shown here is derived from an EMBL/GenBank/DDBJ whole genome shotgun (WGS) entry which is preliminary data.</text>
</comment>
<evidence type="ECO:0000313" key="1">
    <source>
        <dbReference type="EMBL" id="MBW8485613.1"/>
    </source>
</evidence>
<organism evidence="1 2">
    <name type="scientific">Actinomadura parmotrematis</name>
    <dbReference type="NCBI Taxonomy" id="2864039"/>
    <lineage>
        <taxon>Bacteria</taxon>
        <taxon>Bacillati</taxon>
        <taxon>Actinomycetota</taxon>
        <taxon>Actinomycetes</taxon>
        <taxon>Streptosporangiales</taxon>
        <taxon>Thermomonosporaceae</taxon>
        <taxon>Actinomadura</taxon>
    </lineage>
</organism>
<reference evidence="1 2" key="1">
    <citation type="submission" date="2021-07" db="EMBL/GenBank/DDBJ databases">
        <title>Actinomadura sp. PM05-2 isolated from lichen.</title>
        <authorList>
            <person name="Somphong A."/>
            <person name="Phongsopitanun W."/>
            <person name="Tanasupawat S."/>
            <person name="Peongsungnone V."/>
        </authorList>
    </citation>
    <scope>NUCLEOTIDE SEQUENCE [LARGE SCALE GENOMIC DNA]</scope>
    <source>
        <strain evidence="1 2">PM05-2</strain>
    </source>
</reference>
<protein>
    <submittedName>
        <fullName evidence="1">Winged helix DNA-binding domain-containing protein</fullName>
    </submittedName>
</protein>
<evidence type="ECO:0000313" key="2">
    <source>
        <dbReference type="Proteomes" id="UP000774570"/>
    </source>
</evidence>
<accession>A0ABS7FYU2</accession>
<dbReference type="EMBL" id="JAIBOA010000017">
    <property type="protein sequence ID" value="MBW8485613.1"/>
    <property type="molecule type" value="Genomic_DNA"/>
</dbReference>